<dbReference type="Gene3D" id="3.90.79.10">
    <property type="entry name" value="Nucleoside Triphosphate Pyrophosphohydrolase"/>
    <property type="match status" value="1"/>
</dbReference>
<dbReference type="RefSeq" id="WP_006916122.1">
    <property type="nucleotide sequence ID" value="NZ_GG698802.1"/>
</dbReference>
<evidence type="ECO:0000256" key="1">
    <source>
        <dbReference type="ARBA" id="ARBA00001946"/>
    </source>
</evidence>
<dbReference type="PROSITE" id="PS51462">
    <property type="entry name" value="NUDIX"/>
    <property type="match status" value="1"/>
</dbReference>
<dbReference type="OrthoDB" id="9787476at2"/>
<dbReference type="PRINTS" id="PR00502">
    <property type="entry name" value="NUDIXFAMILY"/>
</dbReference>
<organism evidence="4 5">
    <name type="scientific">Limosilactobacillus coleohominis 101-4-CHN</name>
    <dbReference type="NCBI Taxonomy" id="575594"/>
    <lineage>
        <taxon>Bacteria</taxon>
        <taxon>Bacillati</taxon>
        <taxon>Bacillota</taxon>
        <taxon>Bacilli</taxon>
        <taxon>Lactobacillales</taxon>
        <taxon>Lactobacillaceae</taxon>
        <taxon>Limosilactobacillus</taxon>
    </lineage>
</organism>
<dbReference type="Pfam" id="PF00293">
    <property type="entry name" value="NUDIX"/>
    <property type="match status" value="1"/>
</dbReference>
<dbReference type="eggNOG" id="COG1051">
    <property type="taxonomic scope" value="Bacteria"/>
</dbReference>
<evidence type="ECO:0000259" key="3">
    <source>
        <dbReference type="PROSITE" id="PS51462"/>
    </source>
</evidence>
<dbReference type="GO" id="GO:0016787">
    <property type="term" value="F:hydrolase activity"/>
    <property type="evidence" value="ECO:0007669"/>
    <property type="project" value="UniProtKB-KW"/>
</dbReference>
<dbReference type="InterPro" id="IPR015797">
    <property type="entry name" value="NUDIX_hydrolase-like_dom_sf"/>
</dbReference>
<dbReference type="CDD" id="cd04677">
    <property type="entry name" value="NUDIX_Hydrolase"/>
    <property type="match status" value="1"/>
</dbReference>
<dbReference type="STRING" id="575594.HMPREF0501_00356"/>
<proteinExistence type="predicted"/>
<dbReference type="InterPro" id="IPR000086">
    <property type="entry name" value="NUDIX_hydrolase_dom"/>
</dbReference>
<dbReference type="EMBL" id="GG698802">
    <property type="protein sequence ID" value="EEU30951.1"/>
    <property type="molecule type" value="Genomic_DNA"/>
</dbReference>
<comment type="cofactor">
    <cofactor evidence="1">
        <name>Mg(2+)</name>
        <dbReference type="ChEBI" id="CHEBI:18420"/>
    </cofactor>
</comment>
<sequence>MAYIKELRQRVGHMPLIMTSASGALLNDQRQILLQERADTGNWGFPGGYMEYGESFHQTLVREFREDAGLKVQPVKLLGMLDQDLYQYPNGDLVQPVNAFYLVRLDDQHHYATKPSETTSLKYFDADQPPHFFNQQYEKMWAIIVKYLNNLK</sequence>
<evidence type="ECO:0000313" key="5">
    <source>
        <dbReference type="Proteomes" id="UP000003987"/>
    </source>
</evidence>
<evidence type="ECO:0000313" key="4">
    <source>
        <dbReference type="EMBL" id="EEU30951.1"/>
    </source>
</evidence>
<evidence type="ECO:0000256" key="2">
    <source>
        <dbReference type="ARBA" id="ARBA00022801"/>
    </source>
</evidence>
<keyword evidence="5" id="KW-1185">Reference proteome</keyword>
<protein>
    <submittedName>
        <fullName evidence="4">Mutator mutT protein</fullName>
        <ecNumber evidence="4">3.6.1.-</ecNumber>
    </submittedName>
</protein>
<dbReference type="EC" id="3.6.1.-" evidence="4"/>
<dbReference type="Proteomes" id="UP000003987">
    <property type="component" value="Unassembled WGS sequence"/>
</dbReference>
<name>C7XUJ0_9LACO</name>
<dbReference type="HOGENOM" id="CLU_037162_7_0_9"/>
<feature type="domain" description="Nudix hydrolase" evidence="3">
    <location>
        <begin position="16"/>
        <end position="148"/>
    </location>
</feature>
<reference evidence="4 5" key="1">
    <citation type="submission" date="2009-06" db="EMBL/GenBank/DDBJ databases">
        <title>The Genome Sequence of Lactobacillus coleohominis strain 101-4-CHN.</title>
        <authorList>
            <consortium name="The Broad Institute Genome Sequencing Platform"/>
            <person name="Ward D."/>
            <person name="Young S.K."/>
            <person name="Zeng Q."/>
            <person name="Koehrsen M."/>
            <person name="Alvarado L."/>
            <person name="Berlin A."/>
            <person name="Borenstein D."/>
            <person name="Chen Z."/>
            <person name="Engels R."/>
            <person name="Freedman E."/>
            <person name="Gellesch M."/>
            <person name="Goldberg J."/>
            <person name="Griggs A."/>
            <person name="Gujja S."/>
            <person name="Heiman D."/>
            <person name="Hepburn T."/>
            <person name="Howarth C."/>
            <person name="Jen D."/>
            <person name="Larson L."/>
            <person name="Lewis B."/>
            <person name="Mehta T."/>
            <person name="Park D."/>
            <person name="Pearson M."/>
            <person name="Roberts A."/>
            <person name="Saif S."/>
            <person name="Shea T."/>
            <person name="Shenoy N."/>
            <person name="Sisk P."/>
            <person name="Stolte C."/>
            <person name="Sykes S."/>
            <person name="Walk T."/>
            <person name="White J."/>
            <person name="Yandava C."/>
            <person name="Liu Y."/>
            <person name="Xu Q."/>
            <person name="Lander E."/>
            <person name="Nusbaum C."/>
            <person name="Galagan J."/>
            <person name="Birren B."/>
        </authorList>
    </citation>
    <scope>NUCLEOTIDE SEQUENCE [LARGE SCALE GENOMIC DNA]</scope>
    <source>
        <strain evidence="4 5">101-4-CHN</strain>
    </source>
</reference>
<dbReference type="PANTHER" id="PTHR43046:SF2">
    <property type="entry name" value="8-OXO-DGTP DIPHOSPHATASE-RELATED"/>
    <property type="match status" value="1"/>
</dbReference>
<gene>
    <name evidence="4" type="ORF">HMPREF0501_00356</name>
</gene>
<keyword evidence="2 4" id="KW-0378">Hydrolase</keyword>
<accession>C7XUJ0</accession>
<dbReference type="PANTHER" id="PTHR43046">
    <property type="entry name" value="GDP-MANNOSE MANNOSYL HYDROLASE"/>
    <property type="match status" value="1"/>
</dbReference>
<dbReference type="AlphaFoldDB" id="C7XUJ0"/>
<dbReference type="SUPFAM" id="SSF55811">
    <property type="entry name" value="Nudix"/>
    <property type="match status" value="1"/>
</dbReference>
<dbReference type="InterPro" id="IPR020476">
    <property type="entry name" value="Nudix_hydrolase"/>
</dbReference>